<evidence type="ECO:0000256" key="2">
    <source>
        <dbReference type="ARBA" id="ARBA00022801"/>
    </source>
</evidence>
<comment type="similarity">
    <text evidence="1 6">Belongs to the PLPL family.</text>
</comment>
<reference evidence="9" key="1">
    <citation type="journal article" date="2022" name="IScience">
        <title>Evolution of zygomycete secretomes and the origins of terrestrial fungal ecologies.</title>
        <authorList>
            <person name="Chang Y."/>
            <person name="Wang Y."/>
            <person name="Mondo S."/>
            <person name="Ahrendt S."/>
            <person name="Andreopoulos W."/>
            <person name="Barry K."/>
            <person name="Beard J."/>
            <person name="Benny G.L."/>
            <person name="Blankenship S."/>
            <person name="Bonito G."/>
            <person name="Cuomo C."/>
            <person name="Desiro A."/>
            <person name="Gervers K.A."/>
            <person name="Hundley H."/>
            <person name="Kuo A."/>
            <person name="LaButti K."/>
            <person name="Lang B.F."/>
            <person name="Lipzen A."/>
            <person name="O'Donnell K."/>
            <person name="Pangilinan J."/>
            <person name="Reynolds N."/>
            <person name="Sandor L."/>
            <person name="Smith M.E."/>
            <person name="Tsang A."/>
            <person name="Grigoriev I.V."/>
            <person name="Stajich J.E."/>
            <person name="Spatafora J.W."/>
        </authorList>
    </citation>
    <scope>NUCLEOTIDE SEQUENCE</scope>
    <source>
        <strain evidence="9">RSA 2281</strain>
    </source>
</reference>
<evidence type="ECO:0000313" key="9">
    <source>
        <dbReference type="EMBL" id="KAI9253527.1"/>
    </source>
</evidence>
<comment type="function">
    <text evidence="6">Lipid hydrolase.</text>
</comment>
<protein>
    <recommendedName>
        <fullName evidence="6">Patatin-like phospholipase domain-containing protein</fullName>
        <ecNumber evidence="6">3.1.1.-</ecNumber>
    </recommendedName>
</protein>
<dbReference type="GO" id="GO:0016042">
    <property type="term" value="P:lipid catabolic process"/>
    <property type="evidence" value="ECO:0007669"/>
    <property type="project" value="UniProtKB-UniRule"/>
</dbReference>
<dbReference type="Proteomes" id="UP001209540">
    <property type="component" value="Unassembled WGS sequence"/>
</dbReference>
<dbReference type="CDD" id="cd07232">
    <property type="entry name" value="Pat_PLPL"/>
    <property type="match status" value="1"/>
</dbReference>
<dbReference type="AlphaFoldDB" id="A0AAD5K6W5"/>
<evidence type="ECO:0000256" key="3">
    <source>
        <dbReference type="ARBA" id="ARBA00022963"/>
    </source>
</evidence>
<feature type="short sequence motif" description="GXSXG" evidence="5">
    <location>
        <begin position="328"/>
        <end position="332"/>
    </location>
</feature>
<evidence type="ECO:0000256" key="6">
    <source>
        <dbReference type="RuleBase" id="RU362055"/>
    </source>
</evidence>
<organism evidence="9 10">
    <name type="scientific">Phascolomyces articulosus</name>
    <dbReference type="NCBI Taxonomy" id="60185"/>
    <lineage>
        <taxon>Eukaryota</taxon>
        <taxon>Fungi</taxon>
        <taxon>Fungi incertae sedis</taxon>
        <taxon>Mucoromycota</taxon>
        <taxon>Mucoromycotina</taxon>
        <taxon>Mucoromycetes</taxon>
        <taxon>Mucorales</taxon>
        <taxon>Lichtheimiaceae</taxon>
        <taxon>Phascolomyces</taxon>
    </lineage>
</organism>
<feature type="compositionally biased region" description="Low complexity" evidence="7">
    <location>
        <begin position="20"/>
        <end position="32"/>
    </location>
</feature>
<accession>A0AAD5K6W5</accession>
<dbReference type="Pfam" id="PF11815">
    <property type="entry name" value="DUF3336"/>
    <property type="match status" value="1"/>
</dbReference>
<evidence type="ECO:0000256" key="4">
    <source>
        <dbReference type="ARBA" id="ARBA00023098"/>
    </source>
</evidence>
<name>A0AAD5K6W5_9FUNG</name>
<dbReference type="GO" id="GO:0004806">
    <property type="term" value="F:triacylglycerol lipase activity"/>
    <property type="evidence" value="ECO:0007669"/>
    <property type="project" value="InterPro"/>
</dbReference>
<comment type="caution">
    <text evidence="5">Lacks conserved residue(s) required for the propagation of feature annotation.</text>
</comment>
<keyword evidence="6" id="KW-0812">Transmembrane</keyword>
<dbReference type="InterPro" id="IPR002641">
    <property type="entry name" value="PNPLA_dom"/>
</dbReference>
<gene>
    <name evidence="9" type="ORF">BDA99DRAFT_540780</name>
</gene>
<feature type="compositionally biased region" description="Basic and acidic residues" evidence="7">
    <location>
        <begin position="1"/>
        <end position="19"/>
    </location>
</feature>
<evidence type="ECO:0000259" key="8">
    <source>
        <dbReference type="PROSITE" id="PS51635"/>
    </source>
</evidence>
<dbReference type="PROSITE" id="PS51635">
    <property type="entry name" value="PNPLA"/>
    <property type="match status" value="1"/>
</dbReference>
<feature type="region of interest" description="Disordered" evidence="7">
    <location>
        <begin position="1"/>
        <end position="42"/>
    </location>
</feature>
<keyword evidence="10" id="KW-1185">Reference proteome</keyword>
<feature type="active site" description="Proton acceptor" evidence="5">
    <location>
        <position position="476"/>
    </location>
</feature>
<feature type="region of interest" description="Disordered" evidence="7">
    <location>
        <begin position="637"/>
        <end position="668"/>
    </location>
</feature>
<dbReference type="Pfam" id="PF01734">
    <property type="entry name" value="Patatin"/>
    <property type="match status" value="1"/>
</dbReference>
<evidence type="ECO:0000256" key="7">
    <source>
        <dbReference type="SAM" id="MobiDB-lite"/>
    </source>
</evidence>
<reference evidence="9" key="2">
    <citation type="submission" date="2023-02" db="EMBL/GenBank/DDBJ databases">
        <authorList>
            <consortium name="DOE Joint Genome Institute"/>
            <person name="Mondo S.J."/>
            <person name="Chang Y."/>
            <person name="Wang Y."/>
            <person name="Ahrendt S."/>
            <person name="Andreopoulos W."/>
            <person name="Barry K."/>
            <person name="Beard J."/>
            <person name="Benny G.L."/>
            <person name="Blankenship S."/>
            <person name="Bonito G."/>
            <person name="Cuomo C."/>
            <person name="Desiro A."/>
            <person name="Gervers K.A."/>
            <person name="Hundley H."/>
            <person name="Kuo A."/>
            <person name="LaButti K."/>
            <person name="Lang B.F."/>
            <person name="Lipzen A."/>
            <person name="O'Donnell K."/>
            <person name="Pangilinan J."/>
            <person name="Reynolds N."/>
            <person name="Sandor L."/>
            <person name="Smith M.W."/>
            <person name="Tsang A."/>
            <person name="Grigoriev I.V."/>
            <person name="Stajich J.E."/>
            <person name="Spatafora J.W."/>
        </authorList>
    </citation>
    <scope>NUCLEOTIDE SEQUENCE</scope>
    <source>
        <strain evidence="9">RSA 2281</strain>
    </source>
</reference>
<feature type="compositionally biased region" description="Low complexity" evidence="7">
    <location>
        <begin position="646"/>
        <end position="660"/>
    </location>
</feature>
<keyword evidence="6" id="KW-0472">Membrane</keyword>
<comment type="subcellular location">
    <subcellularLocation>
        <location evidence="6">Membrane</location>
        <topology evidence="6">Single-pass membrane protein</topology>
    </subcellularLocation>
</comment>
<dbReference type="SUPFAM" id="SSF52151">
    <property type="entry name" value="FabD/lysophospholipase-like"/>
    <property type="match status" value="1"/>
</dbReference>
<dbReference type="Gene3D" id="3.40.1090.10">
    <property type="entry name" value="Cytosolic phospholipase A2 catalytic domain"/>
    <property type="match status" value="2"/>
</dbReference>
<evidence type="ECO:0000256" key="5">
    <source>
        <dbReference type="PROSITE-ProRule" id="PRU01161"/>
    </source>
</evidence>
<dbReference type="EMBL" id="JAIXMP010000026">
    <property type="protein sequence ID" value="KAI9253527.1"/>
    <property type="molecule type" value="Genomic_DNA"/>
</dbReference>
<proteinExistence type="inferred from homology"/>
<comment type="caution">
    <text evidence="9">The sequence shown here is derived from an EMBL/GenBank/DDBJ whole genome shotgun (WGS) entry which is preliminary data.</text>
</comment>
<keyword evidence="3 5" id="KW-0442">Lipid degradation</keyword>
<dbReference type="PANTHER" id="PTHR14226">
    <property type="entry name" value="NEUROPATHY TARGET ESTERASE/SWISS CHEESE D.MELANOGASTER"/>
    <property type="match status" value="1"/>
</dbReference>
<feature type="region of interest" description="Disordered" evidence="7">
    <location>
        <begin position="82"/>
        <end position="105"/>
    </location>
</feature>
<sequence length="744" mass="85039">MDDFDRKHTAMARLSRDSNDSTSSIDSPTITTKENRRHVTRGEFDQDFINLDHIKDLARALAQDPYSGSEAGSEYISATKPLATPRRIGRKKRPTPPPRDRDTIGTPKGISYTLLRYPLMIGIGTIIVIELILYIGLRQVVRAWESLFSWRGKRRRLRSKLRAAESYEEWCQAAEALDKYMGKDAWKESAPFGYYDYRLIQKVVRHLRLYRANAEHDVEAATNLKDVLYACLKQNFAGIENAKLYSNTYLGTKKLVEEYVDEVTRSIEALAKNKHISLEDKRLGFKLYSKNYGRTAFCLSGGAGFGYYHLGVIRELLDRRLLPPIITGTSAGALMGAIVCTRTDEELRQVLVPELAHKIKFVHDSLIAHVARYATTGAFFDSDQWCRLALWFCRGSLTFKEAYERTGRVFNVSVVPHDPHSPPKLLNYITAPNCVIWSAIMASAAIPGILNPMVLLQKTPKSNHLIPYDYGHKFKDGSLRTDIPTQPLYNSFGVNYTIVSQVNPHIHLFFYANQGSPGRPVTHRWGKGWRGGFLASAAEQFLKLDLTKWLKVLRDLDLLPKIMDQDWSYIWLQKFDGSVTILPKTNLLDWIHIVSNPTEERMKHAMDVGRSRTWPNVSMISNRLRIENAINRGRKLVRRQGKQDQRPLQQQQQKRGSSSLTMSDDASGSNDEVVFLAGRRASMPDGSGLLQEKEWRKEENRRRKFLAQFTDRREVIGDREIVAQEAESRAYDYNNSDEDDESIV</sequence>
<feature type="domain" description="PNPLA" evidence="8">
    <location>
        <begin position="297"/>
        <end position="489"/>
    </location>
</feature>
<feature type="active site" description="Nucleophile" evidence="5">
    <location>
        <position position="330"/>
    </location>
</feature>
<dbReference type="GO" id="GO:0006641">
    <property type="term" value="P:triglyceride metabolic process"/>
    <property type="evidence" value="ECO:0007669"/>
    <property type="project" value="UniProtKB-ARBA"/>
</dbReference>
<dbReference type="PANTHER" id="PTHR14226:SF66">
    <property type="entry name" value="TRIACYLGLYCEROL LIPASE PTL2"/>
    <property type="match status" value="1"/>
</dbReference>
<dbReference type="EC" id="3.1.1.-" evidence="6"/>
<dbReference type="GO" id="GO:0016740">
    <property type="term" value="F:transferase activity"/>
    <property type="evidence" value="ECO:0007669"/>
    <property type="project" value="UniProtKB-KW"/>
</dbReference>
<dbReference type="GO" id="GO:0016020">
    <property type="term" value="C:membrane"/>
    <property type="evidence" value="ECO:0007669"/>
    <property type="project" value="UniProtKB-SubCell"/>
</dbReference>
<evidence type="ECO:0000313" key="10">
    <source>
        <dbReference type="Proteomes" id="UP001209540"/>
    </source>
</evidence>
<feature type="transmembrane region" description="Helical" evidence="6">
    <location>
        <begin position="117"/>
        <end position="137"/>
    </location>
</feature>
<evidence type="ECO:0000256" key="1">
    <source>
        <dbReference type="ARBA" id="ARBA00006104"/>
    </source>
</evidence>
<keyword evidence="9" id="KW-0808">Transferase</keyword>
<dbReference type="InterPro" id="IPR016035">
    <property type="entry name" value="Acyl_Trfase/lysoPLipase"/>
</dbReference>
<dbReference type="InterPro" id="IPR021771">
    <property type="entry name" value="Triacylglycerol_lipase_N"/>
</dbReference>
<keyword evidence="6" id="KW-1133">Transmembrane helix</keyword>
<dbReference type="InterPro" id="IPR050301">
    <property type="entry name" value="NTE"/>
</dbReference>
<keyword evidence="4 5" id="KW-0443">Lipid metabolism</keyword>
<keyword evidence="2 5" id="KW-0378">Hydrolase</keyword>